<dbReference type="OrthoDB" id="2414505at2759"/>
<keyword evidence="3" id="KW-1185">Reference proteome</keyword>
<sequence>MDPTAACFCLLHIAFLFAMSNKLATLLLTVAGLALSPFIILGLITLVAVAVVVSTLTSSFILIRLVMLILEVLSSLTITSTNWLLSTTVHTLGKHLWGWSHQQNQSILHQRIMEQRKSSSSIARRRKRSMTKLDVPERYLPKRRSVSNPGTPIRHHGNYFDTKAATLGLEMTTRPQIVTSL</sequence>
<accession>A0A8H7U6Z5</accession>
<comment type="caution">
    <text evidence="2">The sequence shown here is derived from an EMBL/GenBank/DDBJ whole genome shotgun (WGS) entry which is preliminary data.</text>
</comment>
<organism evidence="2 3">
    <name type="scientific">Umbelopsis vinacea</name>
    <dbReference type="NCBI Taxonomy" id="44442"/>
    <lineage>
        <taxon>Eukaryota</taxon>
        <taxon>Fungi</taxon>
        <taxon>Fungi incertae sedis</taxon>
        <taxon>Mucoromycota</taxon>
        <taxon>Mucoromycotina</taxon>
        <taxon>Umbelopsidomycetes</taxon>
        <taxon>Umbelopsidales</taxon>
        <taxon>Umbelopsidaceae</taxon>
        <taxon>Umbelopsis</taxon>
    </lineage>
</organism>
<dbReference type="Proteomes" id="UP000612746">
    <property type="component" value="Unassembled WGS sequence"/>
</dbReference>
<keyword evidence="1" id="KW-1133">Transmembrane helix</keyword>
<evidence type="ECO:0000313" key="2">
    <source>
        <dbReference type="EMBL" id="KAG2172536.1"/>
    </source>
</evidence>
<dbReference type="EMBL" id="JAEPRA010000023">
    <property type="protein sequence ID" value="KAG2172536.1"/>
    <property type="molecule type" value="Genomic_DNA"/>
</dbReference>
<reference evidence="2" key="1">
    <citation type="submission" date="2020-12" db="EMBL/GenBank/DDBJ databases">
        <title>Metabolic potential, ecology and presence of endohyphal bacteria is reflected in genomic diversity of Mucoromycotina.</title>
        <authorList>
            <person name="Muszewska A."/>
            <person name="Okrasinska A."/>
            <person name="Steczkiewicz K."/>
            <person name="Drgas O."/>
            <person name="Orlowska M."/>
            <person name="Perlinska-Lenart U."/>
            <person name="Aleksandrzak-Piekarczyk T."/>
            <person name="Szatraj K."/>
            <person name="Zielenkiewicz U."/>
            <person name="Pilsyk S."/>
            <person name="Malc E."/>
            <person name="Mieczkowski P."/>
            <person name="Kruszewska J.S."/>
            <person name="Biernat P."/>
            <person name="Pawlowska J."/>
        </authorList>
    </citation>
    <scope>NUCLEOTIDE SEQUENCE</scope>
    <source>
        <strain evidence="2">WA0000051536</strain>
    </source>
</reference>
<evidence type="ECO:0000313" key="3">
    <source>
        <dbReference type="Proteomes" id="UP000612746"/>
    </source>
</evidence>
<dbReference type="AlphaFoldDB" id="A0A8H7U6Z5"/>
<evidence type="ECO:0000256" key="1">
    <source>
        <dbReference type="SAM" id="Phobius"/>
    </source>
</evidence>
<keyword evidence="1" id="KW-0812">Transmembrane</keyword>
<gene>
    <name evidence="2" type="ORF">INT44_002551</name>
</gene>
<protein>
    <submittedName>
        <fullName evidence="2">Uncharacterized protein</fullName>
    </submittedName>
</protein>
<name>A0A8H7U6Z5_9FUNG</name>
<feature type="transmembrane region" description="Helical" evidence="1">
    <location>
        <begin position="30"/>
        <end position="53"/>
    </location>
</feature>
<proteinExistence type="predicted"/>
<keyword evidence="1" id="KW-0472">Membrane</keyword>